<evidence type="ECO:0000313" key="2">
    <source>
        <dbReference type="Proteomes" id="UP000263754"/>
    </source>
</evidence>
<dbReference type="AlphaFoldDB" id="A0A374MT52"/>
<dbReference type="EMBL" id="QSOF01000018">
    <property type="protein sequence ID" value="RGI74631.1"/>
    <property type="molecule type" value="Genomic_DNA"/>
</dbReference>
<evidence type="ECO:0000313" key="1">
    <source>
        <dbReference type="EMBL" id="RGI74631.1"/>
    </source>
</evidence>
<protein>
    <submittedName>
        <fullName evidence="1">Uncharacterized protein</fullName>
    </submittedName>
</protein>
<proteinExistence type="predicted"/>
<name>A0A374MT52_BACUN</name>
<sequence length="454" mass="52815">MTAKDRSRLHRGYKRFLRQLKTKRQKRRKAQILCEENARYNRKNGVILSVDQLLSNTLSPSVSYLLNCISSPLNYELINKENNNTNCYVEIPRLFSLIENPQESYSAIRKLIVLSLFSNYPEIFIDYTKCDEFTLEAQVLLDLILKDIFRFYNRCRKKKRFKKYAKRITDRSTRGSSIRTMLFSVGSLAIHAKKQIEFSHVVPYNLCIHRSEVDTIRQAEMKDIDTTTLSDYVDTCLSKMGRNLEDEQIDDLCTVIGEILINAEEHSSTKCRYSIGYFEEQEIDGEKVGVFQLVIMNLGMSIYEKFKDENCPNPIISDKMKELSKQYTHKGFLKKKEFEEETLWTLYSLQDGVTSVSPEKYKNRGNGSLRFIESFYNLKGCNASKLSKMTLQSGKANIVFDGKYPVTESMVKGEKYRVLTFNSSGNIEDKPDNKYVKCSEFFFPGTFIHAYIYL</sequence>
<organism evidence="1 2">
    <name type="scientific">Bacteroides uniformis</name>
    <dbReference type="NCBI Taxonomy" id="820"/>
    <lineage>
        <taxon>Bacteria</taxon>
        <taxon>Pseudomonadati</taxon>
        <taxon>Bacteroidota</taxon>
        <taxon>Bacteroidia</taxon>
        <taxon>Bacteroidales</taxon>
        <taxon>Bacteroidaceae</taxon>
        <taxon>Bacteroides</taxon>
    </lineage>
</organism>
<reference evidence="1 2" key="1">
    <citation type="submission" date="2018-08" db="EMBL/GenBank/DDBJ databases">
        <title>A genome reference for cultivated species of the human gut microbiota.</title>
        <authorList>
            <person name="Zou Y."/>
            <person name="Xue W."/>
            <person name="Luo G."/>
        </authorList>
    </citation>
    <scope>NUCLEOTIDE SEQUENCE [LARGE SCALE GENOMIC DNA]</scope>
    <source>
        <strain evidence="1 2">TM10-17</strain>
    </source>
</reference>
<dbReference type="RefSeq" id="WP_012055825.1">
    <property type="nucleotide sequence ID" value="NZ_JBCHCZ010000017.1"/>
</dbReference>
<dbReference type="GeneID" id="5304649"/>
<dbReference type="Proteomes" id="UP000263754">
    <property type="component" value="Unassembled WGS sequence"/>
</dbReference>
<gene>
    <name evidence="1" type="ORF">DXD90_12950</name>
</gene>
<comment type="caution">
    <text evidence="1">The sequence shown here is derived from an EMBL/GenBank/DDBJ whole genome shotgun (WGS) entry which is preliminary data.</text>
</comment>
<accession>A0A374MT52</accession>